<keyword evidence="2" id="KW-1185">Reference proteome</keyword>
<evidence type="ECO:0000313" key="1">
    <source>
        <dbReference type="EMBL" id="KAI5344441.1"/>
    </source>
</evidence>
<proteinExistence type="predicted"/>
<dbReference type="EMBL" id="JAJFAZ020000002">
    <property type="protein sequence ID" value="KAI5344441.1"/>
    <property type="molecule type" value="Genomic_DNA"/>
</dbReference>
<accession>A0AAD4WJT7</accession>
<dbReference type="AlphaFoldDB" id="A0AAD4WJT7"/>
<reference evidence="1 2" key="1">
    <citation type="journal article" date="2022" name="G3 (Bethesda)">
        <title>Whole-genome sequence and methylome profiling of the almond [Prunus dulcis (Mill.) D.A. Webb] cultivar 'Nonpareil'.</title>
        <authorList>
            <person name="D'Amico-Willman K.M."/>
            <person name="Ouma W.Z."/>
            <person name="Meulia T."/>
            <person name="Sideli G.M."/>
            <person name="Gradziel T.M."/>
            <person name="Fresnedo-Ramirez J."/>
        </authorList>
    </citation>
    <scope>NUCLEOTIDE SEQUENCE [LARGE SCALE GENOMIC DNA]</scope>
    <source>
        <strain evidence="1">Clone GOH B32 T37-40</strain>
    </source>
</reference>
<organism evidence="1 2">
    <name type="scientific">Prunus dulcis</name>
    <name type="common">Almond</name>
    <name type="synonym">Amygdalus dulcis</name>
    <dbReference type="NCBI Taxonomy" id="3755"/>
    <lineage>
        <taxon>Eukaryota</taxon>
        <taxon>Viridiplantae</taxon>
        <taxon>Streptophyta</taxon>
        <taxon>Embryophyta</taxon>
        <taxon>Tracheophyta</taxon>
        <taxon>Spermatophyta</taxon>
        <taxon>Magnoliopsida</taxon>
        <taxon>eudicotyledons</taxon>
        <taxon>Gunneridae</taxon>
        <taxon>Pentapetalae</taxon>
        <taxon>rosids</taxon>
        <taxon>fabids</taxon>
        <taxon>Rosales</taxon>
        <taxon>Rosaceae</taxon>
        <taxon>Amygdaloideae</taxon>
        <taxon>Amygdaleae</taxon>
        <taxon>Prunus</taxon>
    </lineage>
</organism>
<protein>
    <submittedName>
        <fullName evidence="1">Uncharacterized protein</fullName>
    </submittedName>
</protein>
<dbReference type="Proteomes" id="UP001054821">
    <property type="component" value="Chromosome 2"/>
</dbReference>
<evidence type="ECO:0000313" key="2">
    <source>
        <dbReference type="Proteomes" id="UP001054821"/>
    </source>
</evidence>
<name>A0AAD4WJT7_PRUDU</name>
<sequence>MERDLTKSGQVNTCKSVGAHVRRQITISTSSLSHNNRNIATATPCSCWNCIIATRPDGLLCRATARARCGAATHDGTSIHGYLNASWAIPRSCSKSIRSLLYNHTPVHSSNGALAHMPLGPMHTFPLDPRSQVDLNSQVDQLTQRVDNQNNLISQLLP</sequence>
<gene>
    <name evidence="1" type="ORF">L3X38_012318</name>
</gene>
<comment type="caution">
    <text evidence="1">The sequence shown here is derived from an EMBL/GenBank/DDBJ whole genome shotgun (WGS) entry which is preliminary data.</text>
</comment>